<evidence type="ECO:0000313" key="2">
    <source>
        <dbReference type="Proteomes" id="UP000887159"/>
    </source>
</evidence>
<organism evidence="1 2">
    <name type="scientific">Trichonephila clavipes</name>
    <name type="common">Golden silk orbweaver</name>
    <name type="synonym">Nephila clavipes</name>
    <dbReference type="NCBI Taxonomy" id="2585209"/>
    <lineage>
        <taxon>Eukaryota</taxon>
        <taxon>Metazoa</taxon>
        <taxon>Ecdysozoa</taxon>
        <taxon>Arthropoda</taxon>
        <taxon>Chelicerata</taxon>
        <taxon>Arachnida</taxon>
        <taxon>Araneae</taxon>
        <taxon>Araneomorphae</taxon>
        <taxon>Entelegynae</taxon>
        <taxon>Araneoidea</taxon>
        <taxon>Nephilidae</taxon>
        <taxon>Trichonephila</taxon>
    </lineage>
</organism>
<protein>
    <submittedName>
        <fullName evidence="1">Uncharacterized protein</fullName>
    </submittedName>
</protein>
<accession>A0A8X6S674</accession>
<sequence length="109" mass="12593">MHYRVEQLHDGLEYFIRVGRRLRIGNALIGPPFLEIQIDTLSGLISVDHSWTVQELSIQAGLSHHVVYFLINELLNMSEILQSALVLTSIKVQKFYNGMQWLIQMENNV</sequence>
<dbReference type="EMBL" id="BMAU01021239">
    <property type="protein sequence ID" value="GFY03627.1"/>
    <property type="molecule type" value="Genomic_DNA"/>
</dbReference>
<evidence type="ECO:0000313" key="1">
    <source>
        <dbReference type="EMBL" id="GFY03627.1"/>
    </source>
</evidence>
<dbReference type="Proteomes" id="UP000887159">
    <property type="component" value="Unassembled WGS sequence"/>
</dbReference>
<keyword evidence="2" id="KW-1185">Reference proteome</keyword>
<reference evidence="1" key="1">
    <citation type="submission" date="2020-08" db="EMBL/GenBank/DDBJ databases">
        <title>Multicomponent nature underlies the extraordinary mechanical properties of spider dragline silk.</title>
        <authorList>
            <person name="Kono N."/>
            <person name="Nakamura H."/>
            <person name="Mori M."/>
            <person name="Yoshida Y."/>
            <person name="Ohtoshi R."/>
            <person name="Malay A.D."/>
            <person name="Moran D.A.P."/>
            <person name="Tomita M."/>
            <person name="Numata K."/>
            <person name="Arakawa K."/>
        </authorList>
    </citation>
    <scope>NUCLEOTIDE SEQUENCE</scope>
</reference>
<proteinExistence type="predicted"/>
<dbReference type="AlphaFoldDB" id="A0A8X6S674"/>
<comment type="caution">
    <text evidence="1">The sequence shown here is derived from an EMBL/GenBank/DDBJ whole genome shotgun (WGS) entry which is preliminary data.</text>
</comment>
<name>A0A8X6S674_TRICX</name>
<gene>
    <name evidence="1" type="ORF">TNCV_3092531</name>
</gene>